<dbReference type="GO" id="GO:0048367">
    <property type="term" value="P:shoot system development"/>
    <property type="evidence" value="ECO:0007669"/>
    <property type="project" value="InterPro"/>
</dbReference>
<organism evidence="2 3">
    <name type="scientific">Rhododendron simsii</name>
    <name type="common">Sims's rhododendron</name>
    <dbReference type="NCBI Taxonomy" id="118357"/>
    <lineage>
        <taxon>Eukaryota</taxon>
        <taxon>Viridiplantae</taxon>
        <taxon>Streptophyta</taxon>
        <taxon>Embryophyta</taxon>
        <taxon>Tracheophyta</taxon>
        <taxon>Spermatophyta</taxon>
        <taxon>Magnoliopsida</taxon>
        <taxon>eudicotyledons</taxon>
        <taxon>Gunneridae</taxon>
        <taxon>Pentapetalae</taxon>
        <taxon>asterids</taxon>
        <taxon>Ericales</taxon>
        <taxon>Ericaceae</taxon>
        <taxon>Ericoideae</taxon>
        <taxon>Rhodoreae</taxon>
        <taxon>Rhododendron</taxon>
    </lineage>
</organism>
<comment type="caution">
    <text evidence="2">The sequence shown here is derived from an EMBL/GenBank/DDBJ whole genome shotgun (WGS) entry which is preliminary data.</text>
</comment>
<gene>
    <name evidence="2" type="ORF">RHSIM_Rhsim10G0204300</name>
</gene>
<name>A0A834GDU2_RHOSS</name>
<dbReference type="OrthoDB" id="1701699at2759"/>
<evidence type="ECO:0000313" key="2">
    <source>
        <dbReference type="EMBL" id="KAF7129462.1"/>
    </source>
</evidence>
<protein>
    <recommendedName>
        <fullName evidence="4">DUF241 domain protein</fullName>
    </recommendedName>
</protein>
<evidence type="ECO:0008006" key="4">
    <source>
        <dbReference type="Google" id="ProtNLM"/>
    </source>
</evidence>
<reference evidence="2" key="1">
    <citation type="submission" date="2019-11" db="EMBL/GenBank/DDBJ databases">
        <authorList>
            <person name="Liu Y."/>
            <person name="Hou J."/>
            <person name="Li T.-Q."/>
            <person name="Guan C.-H."/>
            <person name="Wu X."/>
            <person name="Wu H.-Z."/>
            <person name="Ling F."/>
            <person name="Zhang R."/>
            <person name="Shi X.-G."/>
            <person name="Ren J.-P."/>
            <person name="Chen E.-F."/>
            <person name="Sun J.-M."/>
        </authorList>
    </citation>
    <scope>NUCLEOTIDE SEQUENCE</scope>
    <source>
        <strain evidence="2">Adult_tree_wgs_1</strain>
        <tissue evidence="2">Leaves</tissue>
    </source>
</reference>
<evidence type="ECO:0000256" key="1">
    <source>
        <dbReference type="SAM" id="Coils"/>
    </source>
</evidence>
<proteinExistence type="predicted"/>
<sequence length="303" mass="34108">MASFSKPRSSRYEIRSISLPSRSHPTTLRIEEELNKLKISEASSTMTNAEKICSGLLGLNEVYKCLDEALKLPLTQKALSLDQHERWIDESLDASVRLLDVCSTARDFTSQIKERVVDLESAIRRKKGDSRIQICTAKYFSFRKEMNKGAKKLIKDVKQIDNKIASLPLLDQQLEDDHHVTAVIRVLKEVSSISVSVYNSLLLFFSPRISKPKSKSWSKLLDKGRVTCEEQKGNENELQRVDVALSNIWQCGGSSDQVSENMKMAQNGLEELEASIESIENGLECLFKGMIKARASLLNIVSL</sequence>
<dbReference type="AlphaFoldDB" id="A0A834GDU2"/>
<keyword evidence="3" id="KW-1185">Reference proteome</keyword>
<keyword evidence="1" id="KW-0175">Coiled coil</keyword>
<dbReference type="PANTHER" id="PTHR33070">
    <property type="entry name" value="OS06G0725500 PROTEIN"/>
    <property type="match status" value="1"/>
</dbReference>
<dbReference type="GO" id="GO:0048364">
    <property type="term" value="P:root development"/>
    <property type="evidence" value="ECO:0007669"/>
    <property type="project" value="InterPro"/>
</dbReference>
<feature type="coiled-coil region" evidence="1">
    <location>
        <begin position="255"/>
        <end position="282"/>
    </location>
</feature>
<evidence type="ECO:0000313" key="3">
    <source>
        <dbReference type="Proteomes" id="UP000626092"/>
    </source>
</evidence>
<dbReference type="EMBL" id="WJXA01000010">
    <property type="protein sequence ID" value="KAF7129462.1"/>
    <property type="molecule type" value="Genomic_DNA"/>
</dbReference>
<dbReference type="PANTHER" id="PTHR33070:SF109">
    <property type="entry name" value="DOMAIN PROTEIN, PUTATIVE (DUF241)-RELATED"/>
    <property type="match status" value="1"/>
</dbReference>
<accession>A0A834GDU2</accession>
<dbReference type="Proteomes" id="UP000626092">
    <property type="component" value="Unassembled WGS sequence"/>
</dbReference>
<dbReference type="InterPro" id="IPR004320">
    <property type="entry name" value="BPS1_pln"/>
</dbReference>
<dbReference type="Pfam" id="PF03087">
    <property type="entry name" value="BPS1"/>
    <property type="match status" value="1"/>
</dbReference>